<reference evidence="4" key="1">
    <citation type="journal article" date="2013" name="Genome Announc.">
        <title>Draft genome sequence of the grapevine dieback fungus Eutypa lata UCR-EL1.</title>
        <authorList>
            <person name="Blanco-Ulate B."/>
            <person name="Rolshausen P.E."/>
            <person name="Cantu D."/>
        </authorList>
    </citation>
    <scope>NUCLEOTIDE SEQUENCE [LARGE SCALE GENOMIC DNA]</scope>
    <source>
        <strain evidence="4">UCR-EL1</strain>
    </source>
</reference>
<protein>
    <submittedName>
        <fullName evidence="3">Uncharacterized protein</fullName>
    </submittedName>
</protein>
<evidence type="ECO:0000256" key="2">
    <source>
        <dbReference type="ARBA" id="ARBA00022963"/>
    </source>
</evidence>
<evidence type="ECO:0000313" key="3">
    <source>
        <dbReference type="EMBL" id="EMR70651.1"/>
    </source>
</evidence>
<dbReference type="SUPFAM" id="SSF52151">
    <property type="entry name" value="FabD/lysophospholipase-like"/>
    <property type="match status" value="1"/>
</dbReference>
<dbReference type="GO" id="GO:0016020">
    <property type="term" value="C:membrane"/>
    <property type="evidence" value="ECO:0007669"/>
    <property type="project" value="TreeGrafter"/>
</dbReference>
<keyword evidence="4" id="KW-1185">Reference proteome</keyword>
<dbReference type="PANTHER" id="PTHR24185">
    <property type="entry name" value="CALCIUM-INDEPENDENT PHOSPHOLIPASE A2-GAMMA"/>
    <property type="match status" value="1"/>
</dbReference>
<organism evidence="3 4">
    <name type="scientific">Eutypa lata (strain UCR-EL1)</name>
    <name type="common">Grapevine dieback disease fungus</name>
    <name type="synonym">Eutypa armeniacae</name>
    <dbReference type="NCBI Taxonomy" id="1287681"/>
    <lineage>
        <taxon>Eukaryota</taxon>
        <taxon>Fungi</taxon>
        <taxon>Dikarya</taxon>
        <taxon>Ascomycota</taxon>
        <taxon>Pezizomycotina</taxon>
        <taxon>Sordariomycetes</taxon>
        <taxon>Xylariomycetidae</taxon>
        <taxon>Xylariales</taxon>
        <taxon>Diatrypaceae</taxon>
        <taxon>Eutypa</taxon>
    </lineage>
</organism>
<accession>M7TL47</accession>
<keyword evidence="2" id="KW-0443">Lipid metabolism</keyword>
<dbReference type="HOGENOM" id="CLU_1796476_0_0_1"/>
<dbReference type="OrthoDB" id="1658288at2759"/>
<name>M7TL47_EUTLA</name>
<evidence type="ECO:0000313" key="4">
    <source>
        <dbReference type="Proteomes" id="UP000012174"/>
    </source>
</evidence>
<dbReference type="PANTHER" id="PTHR24185:SF1">
    <property type="entry name" value="CALCIUM-INDEPENDENT PHOSPHOLIPASE A2-GAMMA"/>
    <property type="match status" value="1"/>
</dbReference>
<dbReference type="eggNOG" id="KOG1840">
    <property type="taxonomic scope" value="Eukaryota"/>
</dbReference>
<proteinExistence type="predicted"/>
<dbReference type="GO" id="GO:0047499">
    <property type="term" value="F:calcium-independent phospholipase A2 activity"/>
    <property type="evidence" value="ECO:0007669"/>
    <property type="project" value="TreeGrafter"/>
</dbReference>
<evidence type="ECO:0000256" key="1">
    <source>
        <dbReference type="ARBA" id="ARBA00022801"/>
    </source>
</evidence>
<dbReference type="InterPro" id="IPR016035">
    <property type="entry name" value="Acyl_Trfase/lysoPLipase"/>
</dbReference>
<dbReference type="GO" id="GO:0016042">
    <property type="term" value="P:lipid catabolic process"/>
    <property type="evidence" value="ECO:0007669"/>
    <property type="project" value="UniProtKB-KW"/>
</dbReference>
<dbReference type="AlphaFoldDB" id="M7TL47"/>
<keyword evidence="1" id="KW-0378">Hydrolase</keyword>
<dbReference type="STRING" id="1287681.M7TL47"/>
<dbReference type="Proteomes" id="UP000012174">
    <property type="component" value="Unassembled WGS sequence"/>
</dbReference>
<keyword evidence="2" id="KW-0442">Lipid degradation</keyword>
<sequence length="144" mass="15724">MVIGLQAYVDGATGMNNPVECVLDEAQMLWPDALSRIQSLVSIGTGKPESKDFGANLKDIVLTLKSIATDTENTHLRFAKCSIDRGLQGRYFRFNVDRGMANVRLDDHEKIGSIEAATQAYIKSPDVKYNAELFTGVLPADTGT</sequence>
<dbReference type="Gene3D" id="3.40.1090.10">
    <property type="entry name" value="Cytosolic phospholipase A2 catalytic domain"/>
    <property type="match status" value="1"/>
</dbReference>
<dbReference type="KEGG" id="ela:UCREL1_2313"/>
<dbReference type="EMBL" id="KB705804">
    <property type="protein sequence ID" value="EMR70651.1"/>
    <property type="molecule type" value="Genomic_DNA"/>
</dbReference>
<gene>
    <name evidence="3" type="ORF">UCREL1_2313</name>
</gene>
<dbReference type="GO" id="GO:0019369">
    <property type="term" value="P:arachidonate metabolic process"/>
    <property type="evidence" value="ECO:0007669"/>
    <property type="project" value="TreeGrafter"/>
</dbReference>